<organism evidence="2 3">
    <name type="scientific">Paractinoplanes atraurantiacus</name>
    <dbReference type="NCBI Taxonomy" id="1036182"/>
    <lineage>
        <taxon>Bacteria</taxon>
        <taxon>Bacillati</taxon>
        <taxon>Actinomycetota</taxon>
        <taxon>Actinomycetes</taxon>
        <taxon>Micromonosporales</taxon>
        <taxon>Micromonosporaceae</taxon>
        <taxon>Paractinoplanes</taxon>
    </lineage>
</organism>
<evidence type="ECO:0000313" key="3">
    <source>
        <dbReference type="Proteomes" id="UP000219612"/>
    </source>
</evidence>
<evidence type="ECO:0000313" key="2">
    <source>
        <dbReference type="EMBL" id="SNY25248.1"/>
    </source>
</evidence>
<gene>
    <name evidence="2" type="ORF">SAMN05421748_102302</name>
</gene>
<keyword evidence="3" id="KW-1185">Reference proteome</keyword>
<feature type="compositionally biased region" description="Basic residues" evidence="1">
    <location>
        <begin position="40"/>
        <end position="49"/>
    </location>
</feature>
<protein>
    <submittedName>
        <fullName evidence="2">Uncharacterized protein</fullName>
    </submittedName>
</protein>
<evidence type="ECO:0000256" key="1">
    <source>
        <dbReference type="SAM" id="MobiDB-lite"/>
    </source>
</evidence>
<dbReference type="Proteomes" id="UP000219612">
    <property type="component" value="Unassembled WGS sequence"/>
</dbReference>
<dbReference type="EMBL" id="OBDY01000002">
    <property type="protein sequence ID" value="SNY25248.1"/>
    <property type="molecule type" value="Genomic_DNA"/>
</dbReference>
<feature type="region of interest" description="Disordered" evidence="1">
    <location>
        <begin position="1"/>
        <end position="50"/>
    </location>
</feature>
<name>A0A285GP87_9ACTN</name>
<reference evidence="2 3" key="1">
    <citation type="submission" date="2017-09" db="EMBL/GenBank/DDBJ databases">
        <authorList>
            <person name="Ehlers B."/>
            <person name="Leendertz F.H."/>
        </authorList>
    </citation>
    <scope>NUCLEOTIDE SEQUENCE [LARGE SCALE GENOMIC DNA]</scope>
    <source>
        <strain evidence="2 3">CGMCC 4.6857</strain>
    </source>
</reference>
<proteinExistence type="predicted"/>
<accession>A0A285GP87</accession>
<dbReference type="AlphaFoldDB" id="A0A285GP87"/>
<sequence length="75" mass="8230">MRAAATDSHGALHGHLSLGRPLHRPPSEAKVSSTGAWSAKRLRPQRRGRYSKDPASAMFCVLSAPVTRRMIRRAP</sequence>